<dbReference type="EMBL" id="QPIJ01000062">
    <property type="protein sequence ID" value="RCV86657.1"/>
    <property type="molecule type" value="Genomic_DNA"/>
</dbReference>
<name>A0A368TR02_9GAMM</name>
<dbReference type="AlphaFoldDB" id="A0A368TR02"/>
<proteinExistence type="predicted"/>
<evidence type="ECO:0000313" key="2">
    <source>
        <dbReference type="EMBL" id="RCV86657.1"/>
    </source>
</evidence>
<evidence type="ECO:0000313" key="3">
    <source>
        <dbReference type="Proteomes" id="UP000253204"/>
    </source>
</evidence>
<dbReference type="Proteomes" id="UP000253204">
    <property type="component" value="Unassembled WGS sequence"/>
</dbReference>
<sequence>MKDKLKFLGLFLVIGPMAAFYQNEAKGLGKRPIFDQINQERQSDQNKNDSAADKKDNSAAPNMGKYVDDTFSCLKTYKGPITDLSGYHKYDNFNLYDAGSKRVPVESRFDARDGIWHQRKFPDAPNGLPVKISSGSVNGGSLPTPVCFAGGTFIGTNDPKMSWREAKQRPRGRAILLVSDKSIIDGARIDNVGEDGVGLFVPRKHKAVTSYNRHTVRNTWFSNIFDDAIEETQMQTMLVEDTLFDGVMQAVATDPAGGSSDAYRKNLVTLNEVLIRTKPVPHPDKKRAPYGVYHGFGLKMRSATPHSWSIQKSVFAYDDREKPHGNGFASRFRDALSTTESCSNNVIAWMGDSVWPAKVLVERRAIKEIENLNKKFPGCFTILEGREARRFWEGARKNWINCHPQVGRIPKNVSPKLPNGDPSSDISKCDTNAYGGGGTNISATISLVP</sequence>
<accession>A0A368TR02</accession>
<gene>
    <name evidence="2" type="ORF">DU506_18050</name>
</gene>
<evidence type="ECO:0000256" key="1">
    <source>
        <dbReference type="SAM" id="MobiDB-lite"/>
    </source>
</evidence>
<feature type="compositionally biased region" description="Basic and acidic residues" evidence="1">
    <location>
        <begin position="41"/>
        <end position="57"/>
    </location>
</feature>
<reference evidence="2 3" key="1">
    <citation type="submission" date="2018-07" db="EMBL/GenBank/DDBJ databases">
        <title>Halomonas rutogse sp. nov., isolated from Lake TangqianCo on Tibetan Plateau.</title>
        <authorList>
            <person name="Lu H."/>
            <person name="Xing P."/>
            <person name="Wu Q."/>
        </authorList>
    </citation>
    <scope>NUCLEOTIDE SEQUENCE [LARGE SCALE GENOMIC DNA]</scope>
    <source>
        <strain evidence="2 3">TQ8S</strain>
    </source>
</reference>
<protein>
    <submittedName>
        <fullName evidence="2">Uncharacterized protein</fullName>
    </submittedName>
</protein>
<organism evidence="2 3">
    <name type="scientific">Vreelandella rituensis</name>
    <dbReference type="NCBI Taxonomy" id="2282306"/>
    <lineage>
        <taxon>Bacteria</taxon>
        <taxon>Pseudomonadati</taxon>
        <taxon>Pseudomonadota</taxon>
        <taxon>Gammaproteobacteria</taxon>
        <taxon>Oceanospirillales</taxon>
        <taxon>Halomonadaceae</taxon>
        <taxon>Vreelandella</taxon>
    </lineage>
</organism>
<dbReference type="RefSeq" id="WP_114488266.1">
    <property type="nucleotide sequence ID" value="NZ_CBCSHM010000069.1"/>
</dbReference>
<keyword evidence="3" id="KW-1185">Reference proteome</keyword>
<feature type="region of interest" description="Disordered" evidence="1">
    <location>
        <begin position="40"/>
        <end position="63"/>
    </location>
</feature>
<comment type="caution">
    <text evidence="2">The sequence shown here is derived from an EMBL/GenBank/DDBJ whole genome shotgun (WGS) entry which is preliminary data.</text>
</comment>